<proteinExistence type="predicted"/>
<sequence length="174" mass="20277">MIREKTSEGRSKRPSQKAERGLNCCELLCGGVRLYPHPHKKEIRNGYGVKGLKALLSDFRLKARNSLGSQLLTLAWRRSVRKERRTSRYVGIRRTVLRVQCTIFNFFFAFQRLRKKTGNSEAIATPDIMRDRFEEAELGGRFYDRRNEAFPDEAPCLESTRLISGRQTRPRVDR</sequence>
<keyword evidence="2" id="KW-1185">Reference proteome</keyword>
<reference evidence="1 2" key="1">
    <citation type="submission" date="2021-06" db="EMBL/GenBank/DDBJ databases">
        <title>Caerostris extrusa draft genome.</title>
        <authorList>
            <person name="Kono N."/>
            <person name="Arakawa K."/>
        </authorList>
    </citation>
    <scope>NUCLEOTIDE SEQUENCE [LARGE SCALE GENOMIC DNA]</scope>
</reference>
<organism evidence="1 2">
    <name type="scientific">Caerostris extrusa</name>
    <name type="common">Bark spider</name>
    <name type="synonym">Caerostris bankana</name>
    <dbReference type="NCBI Taxonomy" id="172846"/>
    <lineage>
        <taxon>Eukaryota</taxon>
        <taxon>Metazoa</taxon>
        <taxon>Ecdysozoa</taxon>
        <taxon>Arthropoda</taxon>
        <taxon>Chelicerata</taxon>
        <taxon>Arachnida</taxon>
        <taxon>Araneae</taxon>
        <taxon>Araneomorphae</taxon>
        <taxon>Entelegynae</taxon>
        <taxon>Araneoidea</taxon>
        <taxon>Araneidae</taxon>
        <taxon>Caerostris</taxon>
    </lineage>
</organism>
<protein>
    <submittedName>
        <fullName evidence="1">Uncharacterized protein</fullName>
    </submittedName>
</protein>
<dbReference type="EMBL" id="BPLR01019701">
    <property type="protein sequence ID" value="GIX70841.1"/>
    <property type="molecule type" value="Genomic_DNA"/>
</dbReference>
<name>A0AAV4MHC6_CAEEX</name>
<dbReference type="Proteomes" id="UP001054945">
    <property type="component" value="Unassembled WGS sequence"/>
</dbReference>
<evidence type="ECO:0000313" key="2">
    <source>
        <dbReference type="Proteomes" id="UP001054945"/>
    </source>
</evidence>
<evidence type="ECO:0000313" key="1">
    <source>
        <dbReference type="EMBL" id="GIX70841.1"/>
    </source>
</evidence>
<gene>
    <name evidence="1" type="ORF">CEXT_297191</name>
</gene>
<accession>A0AAV4MHC6</accession>
<dbReference type="AlphaFoldDB" id="A0AAV4MHC6"/>
<comment type="caution">
    <text evidence="1">The sequence shown here is derived from an EMBL/GenBank/DDBJ whole genome shotgun (WGS) entry which is preliminary data.</text>
</comment>